<organism evidence="3 4">
    <name type="scientific">Cepphus grylle</name>
    <name type="common">Black guillemot</name>
    <name type="synonym">Alca grylle</name>
    <dbReference type="NCBI Taxonomy" id="28697"/>
    <lineage>
        <taxon>Eukaryota</taxon>
        <taxon>Metazoa</taxon>
        <taxon>Chordata</taxon>
        <taxon>Craniata</taxon>
        <taxon>Vertebrata</taxon>
        <taxon>Euteleostomi</taxon>
        <taxon>Archelosauria</taxon>
        <taxon>Archosauria</taxon>
        <taxon>Dinosauria</taxon>
        <taxon>Saurischia</taxon>
        <taxon>Theropoda</taxon>
        <taxon>Coelurosauria</taxon>
        <taxon>Aves</taxon>
        <taxon>Neognathae</taxon>
        <taxon>Neoaves</taxon>
        <taxon>Charadriiformes</taxon>
        <taxon>Alcidae</taxon>
        <taxon>Cepphus</taxon>
    </lineage>
</organism>
<accession>A0A7L3SAJ7</accession>
<dbReference type="InterPro" id="IPR013783">
    <property type="entry name" value="Ig-like_fold"/>
</dbReference>
<dbReference type="Gene3D" id="2.60.40.10">
    <property type="entry name" value="Immunoglobulins"/>
    <property type="match status" value="1"/>
</dbReference>
<dbReference type="Proteomes" id="UP000578766">
    <property type="component" value="Unassembled WGS sequence"/>
</dbReference>
<evidence type="ECO:0000313" key="4">
    <source>
        <dbReference type="Proteomes" id="UP000578766"/>
    </source>
</evidence>
<feature type="non-terminal residue" evidence="3">
    <location>
        <position position="68"/>
    </location>
</feature>
<keyword evidence="4" id="KW-1185">Reference proteome</keyword>
<dbReference type="GO" id="GO:0005178">
    <property type="term" value="F:integrin binding"/>
    <property type="evidence" value="ECO:0007669"/>
    <property type="project" value="InterPro"/>
</dbReference>
<dbReference type="PANTHER" id="PTHR13771">
    <property type="entry name" value="INTERCELLULAR ADHESION MOLECULE"/>
    <property type="match status" value="1"/>
</dbReference>
<evidence type="ECO:0000256" key="1">
    <source>
        <dbReference type="SAM" id="MobiDB-lite"/>
    </source>
</evidence>
<name>A0A7L3SAJ7_CEPGR</name>
<dbReference type="InterPro" id="IPR047012">
    <property type="entry name" value="ICAM_VCAM"/>
</dbReference>
<sequence>LGCRADGDPPPSTRCARDGAATRARGSRTVSRADAGRYLCRATNKHGSAVRSVLVTVECEWPRGEQGG</sequence>
<dbReference type="InterPro" id="IPR007110">
    <property type="entry name" value="Ig-like_dom"/>
</dbReference>
<dbReference type="PANTHER" id="PTHR13771:SF9">
    <property type="entry name" value="INTERCELLULAR ADHESION MOLECULE 5"/>
    <property type="match status" value="1"/>
</dbReference>
<dbReference type="GO" id="GO:0007155">
    <property type="term" value="P:cell adhesion"/>
    <property type="evidence" value="ECO:0007669"/>
    <property type="project" value="InterPro"/>
</dbReference>
<feature type="non-terminal residue" evidence="3">
    <location>
        <position position="1"/>
    </location>
</feature>
<reference evidence="3 4" key="1">
    <citation type="submission" date="2019-09" db="EMBL/GenBank/DDBJ databases">
        <title>Bird 10,000 Genomes (B10K) Project - Family phase.</title>
        <authorList>
            <person name="Zhang G."/>
        </authorList>
    </citation>
    <scope>NUCLEOTIDE SEQUENCE [LARGE SCALE GENOMIC DNA]</scope>
    <source>
        <strain evidence="3">OUT-0020</strain>
        <tissue evidence="3">Liver</tissue>
    </source>
</reference>
<feature type="region of interest" description="Disordered" evidence="1">
    <location>
        <begin position="1"/>
        <end position="28"/>
    </location>
</feature>
<feature type="domain" description="Ig-like" evidence="2">
    <location>
        <begin position="1"/>
        <end position="56"/>
    </location>
</feature>
<gene>
    <name evidence="3" type="primary">Icam5</name>
    <name evidence="3" type="ORF">CEPGRY_R15618</name>
</gene>
<dbReference type="EMBL" id="VZUD01021024">
    <property type="protein sequence ID" value="NXV25177.1"/>
    <property type="molecule type" value="Genomic_DNA"/>
</dbReference>
<dbReference type="AlphaFoldDB" id="A0A7L3SAJ7"/>
<comment type="caution">
    <text evidence="3">The sequence shown here is derived from an EMBL/GenBank/DDBJ whole genome shotgun (WGS) entry which is preliminary data.</text>
</comment>
<dbReference type="PROSITE" id="PS50835">
    <property type="entry name" value="IG_LIKE"/>
    <property type="match status" value="1"/>
</dbReference>
<evidence type="ECO:0000259" key="2">
    <source>
        <dbReference type="PROSITE" id="PS50835"/>
    </source>
</evidence>
<protein>
    <submittedName>
        <fullName evidence="3">ICAM5 protein</fullName>
    </submittedName>
</protein>
<evidence type="ECO:0000313" key="3">
    <source>
        <dbReference type="EMBL" id="NXV25177.1"/>
    </source>
</evidence>
<dbReference type="SUPFAM" id="SSF48726">
    <property type="entry name" value="Immunoglobulin"/>
    <property type="match status" value="1"/>
</dbReference>
<proteinExistence type="predicted"/>
<dbReference type="InterPro" id="IPR036179">
    <property type="entry name" value="Ig-like_dom_sf"/>
</dbReference>